<dbReference type="OrthoDB" id="10252235at2759"/>
<evidence type="ECO:0000313" key="6">
    <source>
        <dbReference type="EMBL" id="EGR28575.1"/>
    </source>
</evidence>
<dbReference type="OMA" id="LDMGNEP"/>
<dbReference type="InterPro" id="IPR036907">
    <property type="entry name" value="5'-Nucleotdase_C_sf"/>
</dbReference>
<accession>G0R1S3</accession>
<dbReference type="GeneID" id="14904665"/>
<dbReference type="InterPro" id="IPR006179">
    <property type="entry name" value="5_nucleotidase/apyrase"/>
</dbReference>
<reference evidence="6 7" key="1">
    <citation type="submission" date="2011-07" db="EMBL/GenBank/DDBJ databases">
        <authorList>
            <person name="Coyne R."/>
            <person name="Brami D."/>
            <person name="Johnson J."/>
            <person name="Hostetler J."/>
            <person name="Hannick L."/>
            <person name="Clark T."/>
            <person name="Cassidy-Hanley D."/>
            <person name="Inman J."/>
        </authorList>
    </citation>
    <scope>NUCLEOTIDE SEQUENCE [LARGE SCALE GENOMIC DNA]</scope>
    <source>
        <strain evidence="6 7">G5</strain>
    </source>
</reference>
<dbReference type="PANTHER" id="PTHR11575">
    <property type="entry name" value="5'-NUCLEOTIDASE-RELATED"/>
    <property type="match status" value="1"/>
</dbReference>
<dbReference type="PRINTS" id="PR01607">
    <property type="entry name" value="APYRASEFAMLY"/>
</dbReference>
<organism evidence="6 7">
    <name type="scientific">Ichthyophthirius multifiliis</name>
    <name type="common">White spot disease agent</name>
    <name type="synonym">Ich</name>
    <dbReference type="NCBI Taxonomy" id="5932"/>
    <lineage>
        <taxon>Eukaryota</taxon>
        <taxon>Sar</taxon>
        <taxon>Alveolata</taxon>
        <taxon>Ciliophora</taxon>
        <taxon>Intramacronucleata</taxon>
        <taxon>Oligohymenophorea</taxon>
        <taxon>Hymenostomatida</taxon>
        <taxon>Ophryoglenina</taxon>
        <taxon>Ichthyophthirius</taxon>
    </lineage>
</organism>
<dbReference type="PANTHER" id="PTHR11575:SF48">
    <property type="entry name" value="5'-NUCLEOTIDASE"/>
    <property type="match status" value="1"/>
</dbReference>
<dbReference type="Proteomes" id="UP000008983">
    <property type="component" value="Unassembled WGS sequence"/>
</dbReference>
<dbReference type="GO" id="GO:0000166">
    <property type="term" value="F:nucleotide binding"/>
    <property type="evidence" value="ECO:0007669"/>
    <property type="project" value="UniProtKB-KW"/>
</dbReference>
<dbReference type="InParanoid" id="G0R1S3"/>
<keyword evidence="2" id="KW-0732">Signal</keyword>
<comment type="similarity">
    <text evidence="1 3">Belongs to the 5'-nucleotidase family.</text>
</comment>
<dbReference type="RefSeq" id="XP_004029811.1">
    <property type="nucleotide sequence ID" value="XM_004029763.1"/>
</dbReference>
<dbReference type="EMBL" id="GL984229">
    <property type="protein sequence ID" value="EGR28575.1"/>
    <property type="molecule type" value="Genomic_DNA"/>
</dbReference>
<dbReference type="Gene3D" id="3.60.21.10">
    <property type="match status" value="1"/>
</dbReference>
<feature type="domain" description="Calcineurin-like phosphoesterase" evidence="4">
    <location>
        <begin position="13"/>
        <end position="224"/>
    </location>
</feature>
<dbReference type="AlphaFoldDB" id="G0R1S3"/>
<dbReference type="InterPro" id="IPR008334">
    <property type="entry name" value="5'-Nucleotdase_C"/>
</dbReference>
<dbReference type="STRING" id="857967.G0R1S3"/>
<evidence type="ECO:0000259" key="5">
    <source>
        <dbReference type="Pfam" id="PF02872"/>
    </source>
</evidence>
<dbReference type="InterPro" id="IPR004843">
    <property type="entry name" value="Calcineurin-like_PHP"/>
</dbReference>
<dbReference type="Pfam" id="PF00149">
    <property type="entry name" value="Metallophos"/>
    <property type="match status" value="1"/>
</dbReference>
<dbReference type="EC" id="3.1.3.5" evidence="6"/>
<evidence type="ECO:0000259" key="4">
    <source>
        <dbReference type="Pfam" id="PF00149"/>
    </source>
</evidence>
<dbReference type="SUPFAM" id="SSF56300">
    <property type="entry name" value="Metallo-dependent phosphatases"/>
    <property type="match status" value="1"/>
</dbReference>
<keyword evidence="3" id="KW-0547">Nucleotide-binding</keyword>
<sequence>MQQQSQFQTKKINILHFNDAYEIGSQESENPTATVGGVSRFKTICKNFKEQNPQNSLILFSGDLFSPSTMSLLYQGQQMLYPINSLNIDAACVGNHDFDYKIDHVIKLTSNCNFPWLCSNIFDASTGKNVADFLPYYTKELNGIKVGFIGLAEEEWLDTIVEIDIQTLRYQEFVNCAKEVCQVLKEELQCEFIIALTHMRIPNDNILAENVPEIDLILGGHDHCKYFKCTQNKCVIIKSGCDFKEYSIIEVYINNTQKGNYQLKNGHSLNMDFYKVTKDIPEDPDIHAYVEKYIQKTKEDMDKVIGYTKCPLDTQFSTVRTQESNFGNFYADVIRKDTQADIAILNAGTIRSDCIFEEGEITFQMMCKALPFADVIVVLEMNGFQIVQALENGVSKWPNYDGRFPQVSGMKYSFDPRKEPMQRIVDVWVGNEKIDFVKKYSVALKYFISLGKDGYDILRECKYIVDETNGQPHLKVTLII</sequence>
<dbReference type="GO" id="GO:0008253">
    <property type="term" value="F:5'-nucleotidase activity"/>
    <property type="evidence" value="ECO:0007669"/>
    <property type="project" value="UniProtKB-EC"/>
</dbReference>
<dbReference type="GO" id="GO:0009166">
    <property type="term" value="P:nucleotide catabolic process"/>
    <property type="evidence" value="ECO:0007669"/>
    <property type="project" value="InterPro"/>
</dbReference>
<dbReference type="Pfam" id="PF02872">
    <property type="entry name" value="5_nucleotid_C"/>
    <property type="match status" value="1"/>
</dbReference>
<keyword evidence="7" id="KW-1185">Reference proteome</keyword>
<evidence type="ECO:0000256" key="1">
    <source>
        <dbReference type="ARBA" id="ARBA00006654"/>
    </source>
</evidence>
<dbReference type="Gene3D" id="3.90.780.10">
    <property type="entry name" value="5'-Nucleotidase, C-terminal domain"/>
    <property type="match status" value="1"/>
</dbReference>
<evidence type="ECO:0000256" key="3">
    <source>
        <dbReference type="RuleBase" id="RU362119"/>
    </source>
</evidence>
<dbReference type="InterPro" id="IPR029052">
    <property type="entry name" value="Metallo-depent_PP-like"/>
</dbReference>
<name>G0R1S3_ICHMU</name>
<dbReference type="SUPFAM" id="SSF55816">
    <property type="entry name" value="5'-nucleotidase (syn. UDP-sugar hydrolase), C-terminal domain"/>
    <property type="match status" value="1"/>
</dbReference>
<feature type="domain" description="5'-Nucleotidase C-terminal" evidence="5">
    <location>
        <begin position="304"/>
        <end position="459"/>
    </location>
</feature>
<proteinExistence type="inferred from homology"/>
<evidence type="ECO:0000313" key="7">
    <source>
        <dbReference type="Proteomes" id="UP000008983"/>
    </source>
</evidence>
<gene>
    <name evidence="6" type="ORF">IMG5_172480</name>
</gene>
<evidence type="ECO:0000256" key="2">
    <source>
        <dbReference type="ARBA" id="ARBA00022729"/>
    </source>
</evidence>
<keyword evidence="3 6" id="KW-0378">Hydrolase</keyword>
<protein>
    <submittedName>
        <fullName evidence="6">Ser thr protein phosphatase family protein, putative</fullName>
        <ecNumber evidence="6">3.1.3.5</ecNumber>
    </submittedName>
</protein>
<dbReference type="eggNOG" id="KOG4419">
    <property type="taxonomic scope" value="Eukaryota"/>
</dbReference>